<dbReference type="GeneID" id="37081482"/>
<name>A0A318ZBH7_9EURO</name>
<protein>
    <submittedName>
        <fullName evidence="1">Uncharacterized protein</fullName>
    </submittedName>
</protein>
<dbReference type="Proteomes" id="UP000248349">
    <property type="component" value="Unassembled WGS sequence"/>
</dbReference>
<gene>
    <name evidence="1" type="ORF">BP01DRAFT_94199</name>
</gene>
<dbReference type="EMBL" id="KZ821241">
    <property type="protein sequence ID" value="PYH43857.1"/>
    <property type="molecule type" value="Genomic_DNA"/>
</dbReference>
<dbReference type="RefSeq" id="XP_025429839.1">
    <property type="nucleotide sequence ID" value="XM_025580253.1"/>
</dbReference>
<sequence>MKKGGGGGGGAVCVVWCGVVQSVRSGGCDGSSRTKLKETYNRSSTIGMLHRRTMQVNTKPKIPRKTRKRCQLSRTFRQDPYLTLNGRFGFRLPLPGWRRIHPALSGVKLCHK</sequence>
<reference evidence="1 2" key="1">
    <citation type="submission" date="2016-12" db="EMBL/GenBank/DDBJ databases">
        <title>The genomes of Aspergillus section Nigri reveals drivers in fungal speciation.</title>
        <authorList>
            <consortium name="DOE Joint Genome Institute"/>
            <person name="Vesth T.C."/>
            <person name="Nybo J."/>
            <person name="Theobald S."/>
            <person name="Brandl J."/>
            <person name="Frisvad J.C."/>
            <person name="Nielsen K.F."/>
            <person name="Lyhne E.K."/>
            <person name="Kogle M.E."/>
            <person name="Kuo A."/>
            <person name="Riley R."/>
            <person name="Clum A."/>
            <person name="Nolan M."/>
            <person name="Lipzen A."/>
            <person name="Salamov A."/>
            <person name="Henrissat B."/>
            <person name="Wiebenga A."/>
            <person name="De Vries R.P."/>
            <person name="Grigoriev I.V."/>
            <person name="Mortensen U.H."/>
            <person name="Andersen M.R."/>
            <person name="Baker S.E."/>
        </authorList>
    </citation>
    <scope>NUCLEOTIDE SEQUENCE [LARGE SCALE GENOMIC DNA]</scope>
    <source>
        <strain evidence="1 2">JOP 1030-1</strain>
    </source>
</reference>
<proteinExistence type="predicted"/>
<evidence type="ECO:0000313" key="2">
    <source>
        <dbReference type="Proteomes" id="UP000248349"/>
    </source>
</evidence>
<organism evidence="1 2">
    <name type="scientific">Aspergillus saccharolyticus JOP 1030-1</name>
    <dbReference type="NCBI Taxonomy" id="1450539"/>
    <lineage>
        <taxon>Eukaryota</taxon>
        <taxon>Fungi</taxon>
        <taxon>Dikarya</taxon>
        <taxon>Ascomycota</taxon>
        <taxon>Pezizomycotina</taxon>
        <taxon>Eurotiomycetes</taxon>
        <taxon>Eurotiomycetidae</taxon>
        <taxon>Eurotiales</taxon>
        <taxon>Aspergillaceae</taxon>
        <taxon>Aspergillus</taxon>
        <taxon>Aspergillus subgen. Circumdati</taxon>
    </lineage>
</organism>
<dbReference type="AlphaFoldDB" id="A0A318ZBH7"/>
<evidence type="ECO:0000313" key="1">
    <source>
        <dbReference type="EMBL" id="PYH43857.1"/>
    </source>
</evidence>
<accession>A0A318ZBH7</accession>
<keyword evidence="2" id="KW-1185">Reference proteome</keyword>